<evidence type="ECO:0000313" key="1">
    <source>
        <dbReference type="EMBL" id="OOH95332.1"/>
    </source>
</evidence>
<comment type="caution">
    <text evidence="1">The sequence shown here is derived from an EMBL/GenBank/DDBJ whole genome shotgun (WGS) entry which is preliminary data.</text>
</comment>
<name>A0A1T3F870_ELIME</name>
<dbReference type="eggNOG" id="ENOG5032WP0">
    <property type="taxonomic scope" value="Bacteria"/>
</dbReference>
<proteinExistence type="predicted"/>
<evidence type="ECO:0000313" key="2">
    <source>
        <dbReference type="Proteomes" id="UP000188947"/>
    </source>
</evidence>
<accession>A0A1T3F870</accession>
<organism evidence="1 2">
    <name type="scientific">Elizabethkingia meningoseptica</name>
    <name type="common">Chryseobacterium meningosepticum</name>
    <dbReference type="NCBI Taxonomy" id="238"/>
    <lineage>
        <taxon>Bacteria</taxon>
        <taxon>Pseudomonadati</taxon>
        <taxon>Bacteroidota</taxon>
        <taxon>Flavobacteriia</taxon>
        <taxon>Flavobacteriales</taxon>
        <taxon>Weeksellaceae</taxon>
        <taxon>Elizabethkingia</taxon>
    </lineage>
</organism>
<dbReference type="EMBL" id="MPOG01000011">
    <property type="protein sequence ID" value="OOH95332.1"/>
    <property type="molecule type" value="Genomic_DNA"/>
</dbReference>
<protein>
    <submittedName>
        <fullName evidence="1">Uncharacterized protein</fullName>
    </submittedName>
</protein>
<dbReference type="AlphaFoldDB" id="A0A1T3F870"/>
<dbReference type="RefSeq" id="WP_077564696.1">
    <property type="nucleotide sequence ID" value="NZ_CP016378.1"/>
</dbReference>
<sequence length="319" mass="37040">MKIIVKLYTLLWLLLYVLMPAQNKNPDIDGVYNKGGVSFIIKKDNTFLIVAMGTLIKGNWSVDKNIITLTPKNPDALFYLYARKNPDIKEGMRLMISANEYNNDIYVGVFPNKMKRFFNKEANCFDYPYVHQSKELPEILTFIDQTKSEDPYQAEVPNAMQQFSTAGYNDFIVQYMNPALFHNPFQFEIKKEGLKALANTEDSGIIKKQNIKEFFKNEKELSFLEQSFNMAYQAAYKLVNYAYNTNDDMSAEIDLSHYKYDKTRNVYVNLSIPDKSLNYKSDDFHYTDVLMKFDRITSDNKKVSDFKPLSGSVFVAECK</sequence>
<dbReference type="Proteomes" id="UP000188947">
    <property type="component" value="Unassembled WGS sequence"/>
</dbReference>
<gene>
    <name evidence="1" type="ORF">BMF97_10920</name>
</gene>
<keyword evidence="2" id="KW-1185">Reference proteome</keyword>
<dbReference type="OrthoDB" id="6654917at2"/>
<reference evidence="1 2" key="1">
    <citation type="submission" date="2016-11" db="EMBL/GenBank/DDBJ databases">
        <title>Genome sequence and comparative genomic analysis of clinical strain Elizabethkingia meningoseptica 61421 PRCM.</title>
        <authorList>
            <person name="Wang M."/>
            <person name="Hu S."/>
            <person name="Cao L."/>
            <person name="Jiang T."/>
            <person name="Zhou Y."/>
            <person name="Ming D."/>
        </authorList>
    </citation>
    <scope>NUCLEOTIDE SEQUENCE [LARGE SCALE GENOMIC DNA]</scope>
    <source>
        <strain evidence="1 2">61421 PRCM</strain>
    </source>
</reference>